<evidence type="ECO:0000313" key="2">
    <source>
        <dbReference type="Proteomes" id="UP000547976"/>
    </source>
</evidence>
<dbReference type="OrthoDB" id="10522942at2759"/>
<organism evidence="1 2">
    <name type="scientific">Gibberella subglutinans</name>
    <name type="common">Fusarium subglutinans</name>
    <dbReference type="NCBI Taxonomy" id="42677"/>
    <lineage>
        <taxon>Eukaryota</taxon>
        <taxon>Fungi</taxon>
        <taxon>Dikarya</taxon>
        <taxon>Ascomycota</taxon>
        <taxon>Pezizomycotina</taxon>
        <taxon>Sordariomycetes</taxon>
        <taxon>Hypocreomycetidae</taxon>
        <taxon>Hypocreales</taxon>
        <taxon>Nectriaceae</taxon>
        <taxon>Fusarium</taxon>
        <taxon>Fusarium fujikuroi species complex</taxon>
    </lineage>
</organism>
<protein>
    <submittedName>
        <fullName evidence="1">Uncharacterized protein</fullName>
    </submittedName>
</protein>
<keyword evidence="2" id="KW-1185">Reference proteome</keyword>
<dbReference type="EMBL" id="JAAOAV010000325">
    <property type="protein sequence ID" value="KAF5580830.1"/>
    <property type="molecule type" value="Genomic_DNA"/>
</dbReference>
<accession>A0A8H5KUI8</accession>
<name>A0A8H5KUI8_GIBSU</name>
<gene>
    <name evidence="1" type="ORF">FSUBG_13295</name>
</gene>
<comment type="caution">
    <text evidence="1">The sequence shown here is derived from an EMBL/GenBank/DDBJ whole genome shotgun (WGS) entry which is preliminary data.</text>
</comment>
<dbReference type="GeneID" id="59312889"/>
<proteinExistence type="predicted"/>
<dbReference type="Proteomes" id="UP000547976">
    <property type="component" value="Unassembled WGS sequence"/>
</dbReference>
<evidence type="ECO:0000313" key="1">
    <source>
        <dbReference type="EMBL" id="KAF5580830.1"/>
    </source>
</evidence>
<reference evidence="1 2" key="1">
    <citation type="submission" date="2020-05" db="EMBL/GenBank/DDBJ databases">
        <title>Identification and distribution of gene clusters putatively required for synthesis of sphingolipid metabolism inhibitors in phylogenetically diverse species of the filamentous fungus Fusarium.</title>
        <authorList>
            <person name="Kim H.-S."/>
            <person name="Busman M."/>
            <person name="Brown D.W."/>
            <person name="Divon H."/>
            <person name="Uhlig S."/>
            <person name="Proctor R.H."/>
        </authorList>
    </citation>
    <scope>NUCLEOTIDE SEQUENCE [LARGE SCALE GENOMIC DNA]</scope>
    <source>
        <strain evidence="1 2">NRRL 66333</strain>
    </source>
</reference>
<dbReference type="RefSeq" id="XP_036531233.1">
    <property type="nucleotide sequence ID" value="XM_036678171.1"/>
</dbReference>
<sequence>MEQLDVEESVVALLQRHKTVQQNPEKVEAKKRELRGKKEIVDSFGDSALLQLLAYPADRLDMLQSVTADTDINVNQGVIKSLLDKERQIQELADELAFVRDTLGKELQRSCDADLRRAEAEGMC</sequence>
<dbReference type="AlphaFoldDB" id="A0A8H5KUI8"/>